<dbReference type="InterPro" id="IPR029058">
    <property type="entry name" value="AB_hydrolase_fold"/>
</dbReference>
<keyword evidence="2" id="KW-1185">Reference proteome</keyword>
<organism evidence="1 2">
    <name type="scientific">Caulobacter endophyticus</name>
    <dbReference type="NCBI Taxonomy" id="2172652"/>
    <lineage>
        <taxon>Bacteria</taxon>
        <taxon>Pseudomonadati</taxon>
        <taxon>Pseudomonadota</taxon>
        <taxon>Alphaproteobacteria</taxon>
        <taxon>Caulobacterales</taxon>
        <taxon>Caulobacteraceae</taxon>
        <taxon>Caulobacter</taxon>
    </lineage>
</organism>
<accession>A0A2T9JMG2</accession>
<protein>
    <recommendedName>
        <fullName evidence="3">Alpha/beta hydrolase</fullName>
    </recommendedName>
</protein>
<evidence type="ECO:0008006" key="3">
    <source>
        <dbReference type="Google" id="ProtNLM"/>
    </source>
</evidence>
<evidence type="ECO:0000313" key="2">
    <source>
        <dbReference type="Proteomes" id="UP000245073"/>
    </source>
</evidence>
<dbReference type="EMBL" id="QDKQ01000063">
    <property type="protein sequence ID" value="PVM84873.1"/>
    <property type="molecule type" value="Genomic_DNA"/>
</dbReference>
<comment type="caution">
    <text evidence="1">The sequence shown here is derived from an EMBL/GenBank/DDBJ whole genome shotgun (WGS) entry which is preliminary data.</text>
</comment>
<gene>
    <name evidence="1" type="ORF">DDF67_18410</name>
</gene>
<reference evidence="1 2" key="1">
    <citation type="submission" date="2018-04" db="EMBL/GenBank/DDBJ databases">
        <title>The genome sequence of Caulobacter sp. 744.</title>
        <authorList>
            <person name="Gao J."/>
            <person name="Sun J."/>
        </authorList>
    </citation>
    <scope>NUCLEOTIDE SEQUENCE [LARGE SCALE GENOMIC DNA]</scope>
    <source>
        <strain evidence="1 2">774</strain>
    </source>
</reference>
<name>A0A2T9JMG2_9CAUL</name>
<dbReference type="SUPFAM" id="SSF53474">
    <property type="entry name" value="alpha/beta-Hydrolases"/>
    <property type="match status" value="1"/>
</dbReference>
<proteinExistence type="predicted"/>
<dbReference type="AlphaFoldDB" id="A0A2T9JMG2"/>
<evidence type="ECO:0000313" key="1">
    <source>
        <dbReference type="EMBL" id="PVM84873.1"/>
    </source>
</evidence>
<dbReference type="Proteomes" id="UP000245073">
    <property type="component" value="Unassembled WGS sequence"/>
</dbReference>
<sequence length="315" mass="34294">MLLVRDPSDSWFHGVPGVEGGAEGFARRLAAYARGYSRVVCVGYSMGGYAALLFGRLLQADVTLSFAPQTVLTACGMARLADPRWRDHLDKVRALEAPRGLMDLKALFAETAASAARRRTSIYFPAAGDALDRLHARRLSDHADLVELGDDVAHSGFAIWLRRSGALRLLIDEAVGGIRGNLAGATDRYARWLDGLAYELWIDPPSQWGRAAGEVRVTGVVHKIGNGVLAVDGSSERPVRVGARRLSIDGRAPWPVEWRHDFDASALVPGGKYPFGLCFQSSQLPAGPNPISISLVKEHEFWFRDLGLPETVLVL</sequence>